<sequence length="155" mass="16714">MDRTEMRMQNQEVALKSLENQVGQISQVLKSRLLGGFPSDTGVAKGATHKQSKAISTRSGKILKTPTENKQGQTTVANSKAAENTDNPAPTDIPVTAGKDRNISSEPGEAEITIAAPQTKQPKKDTLEEPRPPHHSHKGLKSRSRSTSTKNSSTF</sequence>
<feature type="compositionally biased region" description="Low complexity" evidence="2">
    <location>
        <begin position="145"/>
        <end position="155"/>
    </location>
</feature>
<proteinExistence type="predicted"/>
<feature type="compositionally biased region" description="Polar residues" evidence="2">
    <location>
        <begin position="66"/>
        <end position="88"/>
    </location>
</feature>
<accession>A0ABR2G694</accession>
<gene>
    <name evidence="3" type="ORF">V6N12_064594</name>
</gene>
<evidence type="ECO:0000256" key="2">
    <source>
        <dbReference type="SAM" id="MobiDB-lite"/>
    </source>
</evidence>
<dbReference type="EMBL" id="JBBPBM010000002">
    <property type="protein sequence ID" value="KAK8596094.1"/>
    <property type="molecule type" value="Genomic_DNA"/>
</dbReference>
<feature type="coiled-coil region" evidence="1">
    <location>
        <begin position="1"/>
        <end position="28"/>
    </location>
</feature>
<name>A0ABR2G694_9ROSI</name>
<keyword evidence="1" id="KW-0175">Coiled coil</keyword>
<keyword evidence="4" id="KW-1185">Reference proteome</keyword>
<feature type="region of interest" description="Disordered" evidence="2">
    <location>
        <begin position="37"/>
        <end position="155"/>
    </location>
</feature>
<feature type="compositionally biased region" description="Basic residues" evidence="2">
    <location>
        <begin position="133"/>
        <end position="144"/>
    </location>
</feature>
<dbReference type="Proteomes" id="UP001472677">
    <property type="component" value="Unassembled WGS sequence"/>
</dbReference>
<comment type="caution">
    <text evidence="3">The sequence shown here is derived from an EMBL/GenBank/DDBJ whole genome shotgun (WGS) entry which is preliminary data.</text>
</comment>
<evidence type="ECO:0000256" key="1">
    <source>
        <dbReference type="SAM" id="Coils"/>
    </source>
</evidence>
<reference evidence="3 4" key="1">
    <citation type="journal article" date="2024" name="G3 (Bethesda)">
        <title>Genome assembly of Hibiscus sabdariffa L. provides insights into metabolisms of medicinal natural products.</title>
        <authorList>
            <person name="Kim T."/>
        </authorList>
    </citation>
    <scope>NUCLEOTIDE SEQUENCE [LARGE SCALE GENOMIC DNA]</scope>
    <source>
        <strain evidence="3">TK-2024</strain>
        <tissue evidence="3">Old leaves</tissue>
    </source>
</reference>
<evidence type="ECO:0000313" key="3">
    <source>
        <dbReference type="EMBL" id="KAK8596094.1"/>
    </source>
</evidence>
<evidence type="ECO:0000313" key="4">
    <source>
        <dbReference type="Proteomes" id="UP001472677"/>
    </source>
</evidence>
<feature type="compositionally biased region" description="Basic and acidic residues" evidence="2">
    <location>
        <begin position="122"/>
        <end position="132"/>
    </location>
</feature>
<organism evidence="3 4">
    <name type="scientific">Hibiscus sabdariffa</name>
    <name type="common">roselle</name>
    <dbReference type="NCBI Taxonomy" id="183260"/>
    <lineage>
        <taxon>Eukaryota</taxon>
        <taxon>Viridiplantae</taxon>
        <taxon>Streptophyta</taxon>
        <taxon>Embryophyta</taxon>
        <taxon>Tracheophyta</taxon>
        <taxon>Spermatophyta</taxon>
        <taxon>Magnoliopsida</taxon>
        <taxon>eudicotyledons</taxon>
        <taxon>Gunneridae</taxon>
        <taxon>Pentapetalae</taxon>
        <taxon>rosids</taxon>
        <taxon>malvids</taxon>
        <taxon>Malvales</taxon>
        <taxon>Malvaceae</taxon>
        <taxon>Malvoideae</taxon>
        <taxon>Hibiscus</taxon>
    </lineage>
</organism>
<protein>
    <submittedName>
        <fullName evidence="3">Uncharacterized protein</fullName>
    </submittedName>
</protein>